<evidence type="ECO:0000313" key="2">
    <source>
        <dbReference type="Proteomes" id="UP001060085"/>
    </source>
</evidence>
<dbReference type="EMBL" id="CM044707">
    <property type="protein sequence ID" value="KAI5655214.1"/>
    <property type="molecule type" value="Genomic_DNA"/>
</dbReference>
<reference evidence="2" key="1">
    <citation type="journal article" date="2023" name="Nat. Plants">
        <title>Single-cell RNA sequencing provides a high-resolution roadmap for understanding the multicellular compartmentation of specialized metabolism.</title>
        <authorList>
            <person name="Sun S."/>
            <person name="Shen X."/>
            <person name="Li Y."/>
            <person name="Li Y."/>
            <person name="Wang S."/>
            <person name="Li R."/>
            <person name="Zhang H."/>
            <person name="Shen G."/>
            <person name="Guo B."/>
            <person name="Wei J."/>
            <person name="Xu J."/>
            <person name="St-Pierre B."/>
            <person name="Chen S."/>
            <person name="Sun C."/>
        </authorList>
    </citation>
    <scope>NUCLEOTIDE SEQUENCE [LARGE SCALE GENOMIC DNA]</scope>
</reference>
<name>A0ACC0A4U6_CATRO</name>
<gene>
    <name evidence="1" type="ORF">M9H77_32401</name>
</gene>
<evidence type="ECO:0000313" key="1">
    <source>
        <dbReference type="EMBL" id="KAI5655214.1"/>
    </source>
</evidence>
<organism evidence="1 2">
    <name type="scientific">Catharanthus roseus</name>
    <name type="common">Madagascar periwinkle</name>
    <name type="synonym">Vinca rosea</name>
    <dbReference type="NCBI Taxonomy" id="4058"/>
    <lineage>
        <taxon>Eukaryota</taxon>
        <taxon>Viridiplantae</taxon>
        <taxon>Streptophyta</taxon>
        <taxon>Embryophyta</taxon>
        <taxon>Tracheophyta</taxon>
        <taxon>Spermatophyta</taxon>
        <taxon>Magnoliopsida</taxon>
        <taxon>eudicotyledons</taxon>
        <taxon>Gunneridae</taxon>
        <taxon>Pentapetalae</taxon>
        <taxon>asterids</taxon>
        <taxon>lamiids</taxon>
        <taxon>Gentianales</taxon>
        <taxon>Apocynaceae</taxon>
        <taxon>Rauvolfioideae</taxon>
        <taxon>Vinceae</taxon>
        <taxon>Catharanthinae</taxon>
        <taxon>Catharanthus</taxon>
    </lineage>
</organism>
<protein>
    <submittedName>
        <fullName evidence="1">Uncharacterized protein</fullName>
    </submittedName>
</protein>
<accession>A0ACC0A4U6</accession>
<comment type="caution">
    <text evidence="1">The sequence shown here is derived from an EMBL/GenBank/DDBJ whole genome shotgun (WGS) entry which is preliminary data.</text>
</comment>
<keyword evidence="2" id="KW-1185">Reference proteome</keyword>
<sequence>MATIKAHNVNIVGSGEQHLVLAPGFGTDQSFWRYLVPHLMDDYRVILFDQMGGGTTNPDYYDFDRYSTLDGHALDVLAILEELGIESCIYVGHSVSGAVGAIASVYRPHRFQKLVMLGASPRYLNDVDYYGGFDQEDIDQLFEAMRVNYITWCSGFAPLMVGGDLNSVALQEYSRTLFNIRPDIALSLITTIFQSDIRHLLGHITVPCHIIQSRNDPAVPLVVSDYLYRNLGGESVVELIESEGHIPHLSSPGVAIPAILRHIRLSMTS</sequence>
<dbReference type="Proteomes" id="UP001060085">
    <property type="component" value="Linkage Group LG07"/>
</dbReference>
<proteinExistence type="predicted"/>